<name>A0A397VNJ9_9GLOM</name>
<comment type="caution">
    <text evidence="2">The sequence shown here is derived from an EMBL/GenBank/DDBJ whole genome shotgun (WGS) entry which is preliminary data.</text>
</comment>
<dbReference type="Pfam" id="PF08238">
    <property type="entry name" value="Sel1"/>
    <property type="match status" value="3"/>
</dbReference>
<keyword evidence="3" id="KW-1185">Reference proteome</keyword>
<dbReference type="InterPro" id="IPR050767">
    <property type="entry name" value="Sel1_AlgK"/>
</dbReference>
<dbReference type="PANTHER" id="PTHR11102">
    <property type="entry name" value="SEL-1-LIKE PROTEIN"/>
    <property type="match status" value="1"/>
</dbReference>
<dbReference type="InterPro" id="IPR006597">
    <property type="entry name" value="Sel1-like"/>
</dbReference>
<organism evidence="2 3">
    <name type="scientific">Gigaspora rosea</name>
    <dbReference type="NCBI Taxonomy" id="44941"/>
    <lineage>
        <taxon>Eukaryota</taxon>
        <taxon>Fungi</taxon>
        <taxon>Fungi incertae sedis</taxon>
        <taxon>Mucoromycota</taxon>
        <taxon>Glomeromycotina</taxon>
        <taxon>Glomeromycetes</taxon>
        <taxon>Diversisporales</taxon>
        <taxon>Gigasporaceae</taxon>
        <taxon>Gigaspora</taxon>
    </lineage>
</organism>
<accession>A0A397VNJ9</accession>
<dbReference type="OrthoDB" id="2384430at2759"/>
<dbReference type="Gene3D" id="1.25.40.10">
    <property type="entry name" value="Tetratricopeptide repeat domain"/>
    <property type="match status" value="1"/>
</dbReference>
<gene>
    <name evidence="2" type="ORF">C2G38_2171261</name>
</gene>
<dbReference type="STRING" id="44941.A0A397VNJ9"/>
<evidence type="ECO:0000256" key="1">
    <source>
        <dbReference type="ARBA" id="ARBA00038101"/>
    </source>
</evidence>
<protein>
    <submittedName>
        <fullName evidence="2">Uncharacterized protein</fullName>
    </submittedName>
</protein>
<proteinExistence type="inferred from homology"/>
<dbReference type="Proteomes" id="UP000266673">
    <property type="component" value="Unassembled WGS sequence"/>
</dbReference>
<evidence type="ECO:0000313" key="3">
    <source>
        <dbReference type="Proteomes" id="UP000266673"/>
    </source>
</evidence>
<sequence>MTDQDIGGHLNKKKAKELFKQADKNVSVLKLRYAFSLAENNILNETDRTEFINYLTLAADNGNDKAQFHLGELYLTGELKFQYNKVKGEKYLRQAANKGNKKAMILYDKNYISYNWYK</sequence>
<dbReference type="PANTHER" id="PTHR11102:SF160">
    <property type="entry name" value="ERAD-ASSOCIATED E3 UBIQUITIN-PROTEIN LIGASE COMPONENT HRD3"/>
    <property type="match status" value="1"/>
</dbReference>
<dbReference type="SUPFAM" id="SSF81901">
    <property type="entry name" value="HCP-like"/>
    <property type="match status" value="1"/>
</dbReference>
<evidence type="ECO:0000313" key="2">
    <source>
        <dbReference type="EMBL" id="RIB23468.1"/>
    </source>
</evidence>
<dbReference type="InterPro" id="IPR011990">
    <property type="entry name" value="TPR-like_helical_dom_sf"/>
</dbReference>
<dbReference type="AlphaFoldDB" id="A0A397VNJ9"/>
<reference evidence="2 3" key="1">
    <citation type="submission" date="2018-06" db="EMBL/GenBank/DDBJ databases">
        <title>Comparative genomics reveals the genomic features of Rhizophagus irregularis, R. cerebriforme, R. diaphanum and Gigaspora rosea, and their symbiotic lifestyle signature.</title>
        <authorList>
            <person name="Morin E."/>
            <person name="San Clemente H."/>
            <person name="Chen E.C.H."/>
            <person name="De La Providencia I."/>
            <person name="Hainaut M."/>
            <person name="Kuo A."/>
            <person name="Kohler A."/>
            <person name="Murat C."/>
            <person name="Tang N."/>
            <person name="Roy S."/>
            <person name="Loubradou J."/>
            <person name="Henrissat B."/>
            <person name="Grigoriev I.V."/>
            <person name="Corradi N."/>
            <person name="Roux C."/>
            <person name="Martin F.M."/>
        </authorList>
    </citation>
    <scope>NUCLEOTIDE SEQUENCE [LARGE SCALE GENOMIC DNA]</scope>
    <source>
        <strain evidence="2 3">DAOM 194757</strain>
    </source>
</reference>
<comment type="similarity">
    <text evidence="1">Belongs to the sel-1 family.</text>
</comment>
<dbReference type="EMBL" id="QKWP01000261">
    <property type="protein sequence ID" value="RIB23468.1"/>
    <property type="molecule type" value="Genomic_DNA"/>
</dbReference>